<evidence type="ECO:0000313" key="1">
    <source>
        <dbReference type="EMBL" id="KAJ5182216.1"/>
    </source>
</evidence>
<dbReference type="EMBL" id="JAPQKQ010000009">
    <property type="protein sequence ID" value="KAJ5182216.1"/>
    <property type="molecule type" value="Genomic_DNA"/>
</dbReference>
<reference evidence="1" key="1">
    <citation type="submission" date="2022-11" db="EMBL/GenBank/DDBJ databases">
        <authorList>
            <person name="Petersen C."/>
        </authorList>
    </citation>
    <scope>NUCLEOTIDE SEQUENCE</scope>
    <source>
        <strain evidence="1">IBT 20477</strain>
    </source>
</reference>
<sequence>MWSVNIALAPVANLVHIKDVRLLRWCCNFYAALASSVNSYAKAYILVGKKCGSLSDVTSTPRIAIFI</sequence>
<evidence type="ECO:0000313" key="2">
    <source>
        <dbReference type="Proteomes" id="UP001150942"/>
    </source>
</evidence>
<gene>
    <name evidence="1" type="ORF">N7449_012363</name>
</gene>
<keyword evidence="2" id="KW-1185">Reference proteome</keyword>
<accession>A0A9W9LXZ6</accession>
<name>A0A9W9LXZ6_9EURO</name>
<dbReference type="Proteomes" id="UP001150942">
    <property type="component" value="Unassembled WGS sequence"/>
</dbReference>
<organism evidence="1 2">
    <name type="scientific">Penicillium cf. viridicatum</name>
    <dbReference type="NCBI Taxonomy" id="2972119"/>
    <lineage>
        <taxon>Eukaryota</taxon>
        <taxon>Fungi</taxon>
        <taxon>Dikarya</taxon>
        <taxon>Ascomycota</taxon>
        <taxon>Pezizomycotina</taxon>
        <taxon>Eurotiomycetes</taxon>
        <taxon>Eurotiomycetidae</taxon>
        <taxon>Eurotiales</taxon>
        <taxon>Aspergillaceae</taxon>
        <taxon>Penicillium</taxon>
    </lineage>
</organism>
<protein>
    <submittedName>
        <fullName evidence="1">Uncharacterized protein</fullName>
    </submittedName>
</protein>
<comment type="caution">
    <text evidence="1">The sequence shown here is derived from an EMBL/GenBank/DDBJ whole genome shotgun (WGS) entry which is preliminary data.</text>
</comment>
<proteinExistence type="predicted"/>
<dbReference type="AlphaFoldDB" id="A0A9W9LXZ6"/>
<reference evidence="1" key="2">
    <citation type="journal article" date="2023" name="IMA Fungus">
        <title>Comparative genomic study of the Penicillium genus elucidates a diverse pangenome and 15 lateral gene transfer events.</title>
        <authorList>
            <person name="Petersen C."/>
            <person name="Sorensen T."/>
            <person name="Nielsen M.R."/>
            <person name="Sondergaard T.E."/>
            <person name="Sorensen J.L."/>
            <person name="Fitzpatrick D.A."/>
            <person name="Frisvad J.C."/>
            <person name="Nielsen K.L."/>
        </authorList>
    </citation>
    <scope>NUCLEOTIDE SEQUENCE</scope>
    <source>
        <strain evidence="1">IBT 20477</strain>
    </source>
</reference>